<evidence type="ECO:0000256" key="7">
    <source>
        <dbReference type="ARBA" id="ARBA00023054"/>
    </source>
</evidence>
<evidence type="ECO:0000256" key="10">
    <source>
        <dbReference type="PROSITE-ProRule" id="PRU00283"/>
    </source>
</evidence>
<evidence type="ECO:0000256" key="2">
    <source>
        <dbReference type="ARBA" id="ARBA00022490"/>
    </source>
</evidence>
<evidence type="ECO:0000256" key="3">
    <source>
        <dbReference type="ARBA" id="ARBA00022553"/>
    </source>
</evidence>
<dbReference type="InterPro" id="IPR000253">
    <property type="entry name" value="FHA_dom"/>
</dbReference>
<keyword evidence="5 10" id="KW-0547">Nucleotide-binding</keyword>
<comment type="subcellular location">
    <subcellularLocation>
        <location evidence="1">Cytoplasm</location>
        <location evidence="1">Cytoskeleton</location>
    </subcellularLocation>
</comment>
<dbReference type="InterPro" id="IPR036859">
    <property type="entry name" value="CAP-Gly_dom_sf"/>
</dbReference>
<dbReference type="PROSITE" id="PS00411">
    <property type="entry name" value="KINESIN_MOTOR_1"/>
    <property type="match status" value="1"/>
</dbReference>
<feature type="region of interest" description="Disordered" evidence="12">
    <location>
        <begin position="636"/>
        <end position="656"/>
    </location>
</feature>
<feature type="domain" description="CAP-Gly" evidence="14">
    <location>
        <begin position="1741"/>
        <end position="1783"/>
    </location>
</feature>
<protein>
    <recommendedName>
        <fullName evidence="17">Kinesin motor domain-containing protein</fullName>
    </recommendedName>
</protein>
<dbReference type="GO" id="GO:0005524">
    <property type="term" value="F:ATP binding"/>
    <property type="evidence" value="ECO:0007669"/>
    <property type="project" value="UniProtKB-UniRule"/>
</dbReference>
<dbReference type="InterPro" id="IPR022140">
    <property type="entry name" value="Kinesin-like_KIF1-typ"/>
</dbReference>
<keyword evidence="16" id="KW-1185">Reference proteome</keyword>
<dbReference type="GO" id="GO:0007018">
    <property type="term" value="P:microtubule-based movement"/>
    <property type="evidence" value="ECO:0007669"/>
    <property type="project" value="InterPro"/>
</dbReference>
<dbReference type="Pfam" id="PF12423">
    <property type="entry name" value="KIF1B"/>
    <property type="match status" value="1"/>
</dbReference>
<dbReference type="InterPro" id="IPR001752">
    <property type="entry name" value="Kinesin_motor_dom"/>
</dbReference>
<dbReference type="CDD" id="cd22706">
    <property type="entry name" value="FHA_KIF13"/>
    <property type="match status" value="1"/>
</dbReference>
<dbReference type="InterPro" id="IPR032405">
    <property type="entry name" value="Kinesin_assoc"/>
</dbReference>
<dbReference type="GO" id="GO:0005874">
    <property type="term" value="C:microtubule"/>
    <property type="evidence" value="ECO:0007669"/>
    <property type="project" value="UniProtKB-KW"/>
</dbReference>
<keyword evidence="3" id="KW-0597">Phosphoprotein</keyword>
<feature type="region of interest" description="Disordered" evidence="12">
    <location>
        <begin position="1491"/>
        <end position="1513"/>
    </location>
</feature>
<evidence type="ECO:0000256" key="6">
    <source>
        <dbReference type="ARBA" id="ARBA00022840"/>
    </source>
</evidence>
<keyword evidence="9" id="KW-0206">Cytoskeleton</keyword>
<name>A0A267GG83_9PLAT</name>
<feature type="compositionally biased region" description="Polar residues" evidence="12">
    <location>
        <begin position="1692"/>
        <end position="1704"/>
    </location>
</feature>
<feature type="region of interest" description="Disordered" evidence="12">
    <location>
        <begin position="1607"/>
        <end position="1719"/>
    </location>
</feature>
<feature type="compositionally biased region" description="Pro residues" evidence="12">
    <location>
        <begin position="1624"/>
        <end position="1644"/>
    </location>
</feature>
<dbReference type="Pfam" id="PF16183">
    <property type="entry name" value="Kinesin_assoc"/>
    <property type="match status" value="1"/>
</dbReference>
<dbReference type="Pfam" id="PF00225">
    <property type="entry name" value="Kinesin"/>
    <property type="match status" value="1"/>
</dbReference>
<dbReference type="SUPFAM" id="SSF74924">
    <property type="entry name" value="Cap-Gly domain"/>
    <property type="match status" value="1"/>
</dbReference>
<dbReference type="Gene3D" id="2.30.30.190">
    <property type="entry name" value="CAP Gly-rich-like domain"/>
    <property type="match status" value="1"/>
</dbReference>
<dbReference type="GO" id="GO:0005737">
    <property type="term" value="C:cytoplasm"/>
    <property type="evidence" value="ECO:0007669"/>
    <property type="project" value="UniProtKB-ARBA"/>
</dbReference>
<dbReference type="SMART" id="SM00129">
    <property type="entry name" value="KISc"/>
    <property type="match status" value="1"/>
</dbReference>
<dbReference type="STRING" id="282301.A0A267GG83"/>
<dbReference type="Gene3D" id="3.40.850.10">
    <property type="entry name" value="Kinesin motor domain"/>
    <property type="match status" value="1"/>
</dbReference>
<feature type="compositionally biased region" description="Low complexity" evidence="12">
    <location>
        <begin position="1314"/>
        <end position="1337"/>
    </location>
</feature>
<feature type="binding site" evidence="10">
    <location>
        <begin position="101"/>
        <end position="108"/>
    </location>
    <ligand>
        <name>ATP</name>
        <dbReference type="ChEBI" id="CHEBI:30616"/>
    </ligand>
</feature>
<feature type="region of interest" description="Disordered" evidence="12">
    <location>
        <begin position="1528"/>
        <end position="1590"/>
    </location>
</feature>
<dbReference type="InterPro" id="IPR022164">
    <property type="entry name" value="Kinesin-like"/>
</dbReference>
<feature type="coiled-coil region" evidence="11">
    <location>
        <begin position="658"/>
        <end position="688"/>
    </location>
</feature>
<dbReference type="Pfam" id="PF00498">
    <property type="entry name" value="FHA"/>
    <property type="match status" value="1"/>
</dbReference>
<evidence type="ECO:0000256" key="8">
    <source>
        <dbReference type="ARBA" id="ARBA00023175"/>
    </source>
</evidence>
<evidence type="ECO:0000256" key="12">
    <source>
        <dbReference type="SAM" id="MobiDB-lite"/>
    </source>
</evidence>
<dbReference type="EMBL" id="NIVC01000349">
    <property type="protein sequence ID" value="PAA85075.1"/>
    <property type="molecule type" value="Genomic_DNA"/>
</dbReference>
<proteinExistence type="inferred from homology"/>
<dbReference type="Pfam" id="PF12473">
    <property type="entry name" value="DUF3694"/>
    <property type="match status" value="1"/>
</dbReference>
<evidence type="ECO:0000259" key="14">
    <source>
        <dbReference type="PROSITE" id="PS50245"/>
    </source>
</evidence>
<dbReference type="Pfam" id="PF01302">
    <property type="entry name" value="CAP_GLY"/>
    <property type="match status" value="1"/>
</dbReference>
<feature type="compositionally biased region" description="Polar residues" evidence="12">
    <location>
        <begin position="1607"/>
        <end position="1616"/>
    </location>
</feature>
<feature type="region of interest" description="Disordered" evidence="12">
    <location>
        <begin position="1311"/>
        <end position="1343"/>
    </location>
</feature>
<feature type="coiled-coil region" evidence="11">
    <location>
        <begin position="572"/>
        <end position="599"/>
    </location>
</feature>
<dbReference type="InterPro" id="IPR008984">
    <property type="entry name" value="SMAD_FHA_dom_sf"/>
</dbReference>
<gene>
    <name evidence="15" type="ORF">BOX15_Mlig027264g1</name>
</gene>
<keyword evidence="2" id="KW-0963">Cytoplasm</keyword>
<dbReference type="FunFam" id="3.40.850.10:FF:000010">
    <property type="entry name" value="Kinesin family member 13A"/>
    <property type="match status" value="1"/>
</dbReference>
<evidence type="ECO:0008006" key="17">
    <source>
        <dbReference type="Google" id="ProtNLM"/>
    </source>
</evidence>
<dbReference type="Proteomes" id="UP000215902">
    <property type="component" value="Unassembled WGS sequence"/>
</dbReference>
<dbReference type="InterPro" id="IPR000938">
    <property type="entry name" value="CAP-Gly_domain"/>
</dbReference>
<organism evidence="15 16">
    <name type="scientific">Macrostomum lignano</name>
    <dbReference type="NCBI Taxonomy" id="282301"/>
    <lineage>
        <taxon>Eukaryota</taxon>
        <taxon>Metazoa</taxon>
        <taxon>Spiralia</taxon>
        <taxon>Lophotrochozoa</taxon>
        <taxon>Platyhelminthes</taxon>
        <taxon>Rhabditophora</taxon>
        <taxon>Macrostomorpha</taxon>
        <taxon>Macrostomida</taxon>
        <taxon>Macrostomidae</taxon>
        <taxon>Macrostomum</taxon>
    </lineage>
</organism>
<dbReference type="SUPFAM" id="SSF49879">
    <property type="entry name" value="SMAD/FHA domain"/>
    <property type="match status" value="1"/>
</dbReference>
<feature type="compositionally biased region" description="Low complexity" evidence="12">
    <location>
        <begin position="1441"/>
        <end position="1452"/>
    </location>
</feature>
<keyword evidence="4" id="KW-0493">Microtubule</keyword>
<feature type="region of interest" description="Disordered" evidence="12">
    <location>
        <begin position="1428"/>
        <end position="1453"/>
    </location>
</feature>
<evidence type="ECO:0000256" key="9">
    <source>
        <dbReference type="ARBA" id="ARBA00023212"/>
    </source>
</evidence>
<dbReference type="Gene3D" id="6.10.250.2520">
    <property type="match status" value="1"/>
</dbReference>
<keyword evidence="8 10" id="KW-0505">Motor protein</keyword>
<feature type="domain" description="Kinesin motor" evidence="13">
    <location>
        <begin position="6"/>
        <end position="351"/>
    </location>
</feature>
<feature type="compositionally biased region" description="Gly residues" evidence="12">
    <location>
        <begin position="1533"/>
        <end position="1542"/>
    </location>
</feature>
<comment type="caution">
    <text evidence="15">The sequence shown here is derived from an EMBL/GenBank/DDBJ whole genome shotgun (WGS) entry which is preliminary data.</text>
</comment>
<evidence type="ECO:0000256" key="5">
    <source>
        <dbReference type="ARBA" id="ARBA00022741"/>
    </source>
</evidence>
<feature type="coiled-coil region" evidence="11">
    <location>
        <begin position="366"/>
        <end position="408"/>
    </location>
</feature>
<dbReference type="GO" id="GO:0008104">
    <property type="term" value="P:intracellular protein localization"/>
    <property type="evidence" value="ECO:0007669"/>
    <property type="project" value="UniProtKB-ARBA"/>
</dbReference>
<comment type="similarity">
    <text evidence="10">Belongs to the TRAFAC class myosin-kinesin ATPase superfamily. Kinesin family.</text>
</comment>
<dbReference type="PROSITE" id="PS50067">
    <property type="entry name" value="KINESIN_MOTOR_2"/>
    <property type="match status" value="1"/>
</dbReference>
<dbReference type="PROSITE" id="PS50245">
    <property type="entry name" value="CAP_GLY_2"/>
    <property type="match status" value="1"/>
</dbReference>
<dbReference type="Gene3D" id="2.60.200.20">
    <property type="match status" value="1"/>
</dbReference>
<feature type="compositionally biased region" description="Low complexity" evidence="12">
    <location>
        <begin position="1645"/>
        <end position="1655"/>
    </location>
</feature>
<dbReference type="SMART" id="SM01052">
    <property type="entry name" value="CAP_GLY"/>
    <property type="match status" value="1"/>
</dbReference>
<dbReference type="FunFam" id="2.60.200.20:FF:000002">
    <property type="entry name" value="Kinesin family member 13A"/>
    <property type="match status" value="1"/>
</dbReference>
<dbReference type="GO" id="GO:0003777">
    <property type="term" value="F:microtubule motor activity"/>
    <property type="evidence" value="ECO:0007669"/>
    <property type="project" value="InterPro"/>
</dbReference>
<evidence type="ECO:0000259" key="13">
    <source>
        <dbReference type="PROSITE" id="PS50067"/>
    </source>
</evidence>
<dbReference type="InterPro" id="IPR027417">
    <property type="entry name" value="P-loop_NTPase"/>
</dbReference>
<keyword evidence="7 11" id="KW-0175">Coiled coil</keyword>
<dbReference type="CDD" id="cd01365">
    <property type="entry name" value="KISc_KIF1A_KIF1B"/>
    <property type="match status" value="1"/>
</dbReference>
<dbReference type="OrthoDB" id="3176171at2759"/>
<dbReference type="InterPro" id="IPR019821">
    <property type="entry name" value="Kinesin_motor_CS"/>
</dbReference>
<evidence type="ECO:0000313" key="16">
    <source>
        <dbReference type="Proteomes" id="UP000215902"/>
    </source>
</evidence>
<dbReference type="PANTHER" id="PTHR47117">
    <property type="entry name" value="STAR-RELATED LIPID TRANSFER PROTEIN 9"/>
    <property type="match status" value="1"/>
</dbReference>
<dbReference type="InterPro" id="IPR036961">
    <property type="entry name" value="Kinesin_motor_dom_sf"/>
</dbReference>
<accession>A0A267GG83</accession>
<evidence type="ECO:0000256" key="4">
    <source>
        <dbReference type="ARBA" id="ARBA00022701"/>
    </source>
</evidence>
<reference evidence="15 16" key="1">
    <citation type="submission" date="2017-06" db="EMBL/GenBank/DDBJ databases">
        <title>A platform for efficient transgenesis in Macrostomum lignano, a flatworm model organism for stem cell research.</title>
        <authorList>
            <person name="Berezikov E."/>
        </authorList>
    </citation>
    <scope>NUCLEOTIDE SEQUENCE [LARGE SCALE GENOMIC DNA]</scope>
    <source>
        <strain evidence="15">DV1</strain>
        <tissue evidence="15">Whole organism</tissue>
    </source>
</reference>
<dbReference type="SUPFAM" id="SSF52540">
    <property type="entry name" value="P-loop containing nucleoside triphosphate hydrolases"/>
    <property type="match status" value="1"/>
</dbReference>
<evidence type="ECO:0000313" key="15">
    <source>
        <dbReference type="EMBL" id="PAA85075.1"/>
    </source>
</evidence>
<feature type="compositionally biased region" description="Gly residues" evidence="12">
    <location>
        <begin position="1491"/>
        <end position="1509"/>
    </location>
</feature>
<sequence length="1802" mass="195885">MSETDKVKVAVRLRPMNKRELELQTTCIVEMKDNQTFLHSPHSNLDGGSKQPKVFAFDHCFWSMDPEDSQFASQADVFEALGTCVLDSAFQGYNGCIFAYGQTGSGKSYTMMGSQDTQKGIIPRLCDAMFNRIQSQGATDDSVSCKVEVSYIEIYNEKVHDLLDLSGPKKYLKVREHNILGPYVDGLSQLVVSSFEDIDSLMNEGNKSRTVAATNMNNESSRSHAVFNITLTQTVSDCQLDVQGEKVSKLSLVDLAGSERAVKTGAVGDRLREGSNINKSLTTLGLVISALADNSKTKKFVPYRDSVLTWLLKDNLGGNSRTLMVATLSPAGDNYEETLSTLRYADRAKRIVNHAVVNEDPNARIIRELREEVETLKAQLESAQAVAAPQLTEKLQESEKLMKEMSKTWEEKLLETERRHKERHEALEKMGVSVQASGIRVDSSSCYLVNLNADPSLNELLVYYLKERTCIGCAENQDIQLNGLGIKPQHCVITVSNEDDVLIAPQPHARTLLNGCEITSPTKAKHGDRILWGNHHYFRVNHPKMAASASHETSNFDYADAQAEVALNGTSSESLRLAMEALERRYESDKEEALARQKQMYEGLLKNFSNILSPATPSYCPPMMLMSHDGASSSFSLNSSGAGGCEQGSSDGPEGQQLKAQQLNLSRLKEQLARANALVREANFLSAELGAGVEYSVTLQIPAHNLIRRHIATEPAIQLTAAGSDEDADSPGAVLATWSLDKFENRLVDMRESYHEFTAGSTDSVSAFRDHHEQHDLIGVAHAFLSPLFYDAPLDYNVPVINTQGEIAGKLHVRLAKVSGRFEPGQQVTLKVCIRSAKALPKELSHFVYVQYQLWGMSAPQVVPPVTADCGDPPPDLIAFDHEAQFDIFVNDEFLEFAADGSLAVQVYGNRSNGAEVRGERIGDNWSEYCRRLEMWLCIQELSENGQYLPVEIQHPTQRDRQGREKDVIPTGGVYRLKHGQSRRLLIRVRPVSGPESGSLPVICERITDVSVGCIVRRDRSMQRGLDSYQEEDLTRLRDKWREAVSRRQGHLQSQLSLITSKPVKTAADEARERSLMEQWSRMTVEKEAVLVPRPHSCVPGAPADWDPPLGMEEHIPVLFLDLQPDHHQRLELPPAGVNSQLPKEHNSEFVQVPIMRSLDKDCCVICQWDASLHDSIYLNRITGNNELIYLIVRARVRISHPAPMDIVLRKRACVSVYKSKGIRSALFGYMRAYVSPASADPIRDLISETGITYQIVSSIPPATGEVEDRKSLAVLAAASSDAISSLAGPAEDSSSCSLLAESSAISDSKLTDGNSAAPAAPGSAASSAAGASSNGSWKPAQPDSETYIKQYLSAVSAVEYFLREEKARQEAAVKFSKNAKTRATRKSMQVMGADGGQMIRSVSLGSLSLLKLNEPGYLAGGQAASVAAAAGGPPVPPQQQQPQQQPSASVQNLHAALRRAEPPSALIGPVGTAAKNPLISPLSSHPAGVLGGAGGSGGSGGGSGGAGGLMSRSSLLLTPMKPLAEEAASFGGHRGGPGGDFLGEADFPDRGGDAASEDSDGDDGGSRRRNPFNEDCGGRMRKSKSERAQLTQSMYLDRDTSWAAFQQQEVPQSVDSAVLETAQPPPAEPPEAPSLTQPPPPPLSTAAEQPQEAAEAGEGEDLVRLTRLLQSPKRAAQKAPNGGGGDEEFSDSASAFGSRQDLSGSGRVDTAPPAWLKPGEPCLVQQPQGARLPGHVRFCGPTQFAAGTWVGVELDQPEGRNDGSVKGVKYFRCRARHGLFVRHDKVLQPRRRASQQMKAGK</sequence>
<dbReference type="GO" id="GO:0008017">
    <property type="term" value="F:microtubule binding"/>
    <property type="evidence" value="ECO:0007669"/>
    <property type="project" value="InterPro"/>
</dbReference>
<evidence type="ECO:0000256" key="11">
    <source>
        <dbReference type="SAM" id="Coils"/>
    </source>
</evidence>
<keyword evidence="6 10" id="KW-0067">ATP-binding</keyword>
<evidence type="ECO:0000256" key="1">
    <source>
        <dbReference type="ARBA" id="ARBA00004245"/>
    </source>
</evidence>
<dbReference type="PRINTS" id="PR00380">
    <property type="entry name" value="KINESINHEAVY"/>
</dbReference>